<dbReference type="Gene3D" id="3.40.250.10">
    <property type="entry name" value="Rhodanese-like domain"/>
    <property type="match status" value="1"/>
</dbReference>
<evidence type="ECO:0000256" key="1">
    <source>
        <dbReference type="SAM" id="SignalP"/>
    </source>
</evidence>
<dbReference type="GO" id="GO:0004792">
    <property type="term" value="F:thiosulfate-cyanide sulfurtransferase activity"/>
    <property type="evidence" value="ECO:0007669"/>
    <property type="project" value="TreeGrafter"/>
</dbReference>
<sequence precursor="true">MNKYYQRIITILFFAVFNFTAFAQTPADVLDAKIEATAKIIEQIKPSELIKMIKEKQDFVLIDVREENEVLAGKIESSNYMHSPRGLIDIIAAKGSLKTEQTIVVYCKKGSRGLLAAASLHELGFKKIYNLKGGIHAWMEDGYPITNSLGTFKTVPYELTGCGN</sequence>
<dbReference type="PANTHER" id="PTHR44086">
    <property type="entry name" value="THIOSULFATE SULFURTRANSFERASE RDL2, MITOCHONDRIAL-RELATED"/>
    <property type="match status" value="1"/>
</dbReference>
<dbReference type="HOGENOM" id="CLU_089574_1_0_0"/>
<dbReference type="KEGG" id="dap:Dacet_1847"/>
<feature type="chain" id="PRO_5003057573" evidence="1">
    <location>
        <begin position="24"/>
        <end position="164"/>
    </location>
</feature>
<evidence type="ECO:0000313" key="4">
    <source>
        <dbReference type="Proteomes" id="UP000002012"/>
    </source>
</evidence>
<organism evidence="3 4">
    <name type="scientific">Denitrovibrio acetiphilus (strain DSM 12809 / NBRC 114555 / N2460)</name>
    <dbReference type="NCBI Taxonomy" id="522772"/>
    <lineage>
        <taxon>Bacteria</taxon>
        <taxon>Pseudomonadati</taxon>
        <taxon>Deferribacterota</taxon>
        <taxon>Deferribacteres</taxon>
        <taxon>Deferribacterales</taxon>
        <taxon>Geovibrionaceae</taxon>
        <taxon>Denitrovibrio</taxon>
    </lineage>
</organism>
<dbReference type="InterPro" id="IPR036873">
    <property type="entry name" value="Rhodanese-like_dom_sf"/>
</dbReference>
<feature type="domain" description="Rhodanese" evidence="2">
    <location>
        <begin position="55"/>
        <end position="147"/>
    </location>
</feature>
<dbReference type="Proteomes" id="UP000002012">
    <property type="component" value="Chromosome"/>
</dbReference>
<protein>
    <submittedName>
        <fullName evidence="3">Rhodanese domain protein</fullName>
    </submittedName>
</protein>
<dbReference type="STRING" id="522772.Dacet_1847"/>
<proteinExistence type="predicted"/>
<name>D4H0U8_DENA2</name>
<reference evidence="3 4" key="1">
    <citation type="journal article" date="2010" name="Stand. Genomic Sci.">
        <title>Complete genome sequence of Denitrovibrio acetiphilus type strain (N2460).</title>
        <authorList>
            <person name="Kiss H."/>
            <person name="Lang E."/>
            <person name="Lapidus A."/>
            <person name="Copeland A."/>
            <person name="Nolan M."/>
            <person name="Glavina Del Rio T."/>
            <person name="Chen F."/>
            <person name="Lucas S."/>
            <person name="Tice H."/>
            <person name="Cheng J.F."/>
            <person name="Han C."/>
            <person name="Goodwin L."/>
            <person name="Pitluck S."/>
            <person name="Liolios K."/>
            <person name="Pati A."/>
            <person name="Ivanova N."/>
            <person name="Mavromatis K."/>
            <person name="Chen A."/>
            <person name="Palaniappan K."/>
            <person name="Land M."/>
            <person name="Hauser L."/>
            <person name="Chang Y.J."/>
            <person name="Jeffries C.D."/>
            <person name="Detter J.C."/>
            <person name="Brettin T."/>
            <person name="Spring S."/>
            <person name="Rohde M."/>
            <person name="Goker M."/>
            <person name="Woyke T."/>
            <person name="Bristow J."/>
            <person name="Eisen J.A."/>
            <person name="Markowitz V."/>
            <person name="Hugenholtz P."/>
            <person name="Kyrpides N.C."/>
            <person name="Klenk H.P."/>
        </authorList>
    </citation>
    <scope>NUCLEOTIDE SEQUENCE [LARGE SCALE GENOMIC DNA]</scope>
    <source>
        <strain evidence="4">DSM 12809 / NBRC 114555 / N2460</strain>
    </source>
</reference>
<gene>
    <name evidence="3" type="ordered locus">Dacet_1847</name>
</gene>
<keyword evidence="1" id="KW-0732">Signal</keyword>
<dbReference type="RefSeq" id="WP_013011121.1">
    <property type="nucleotide sequence ID" value="NC_013943.1"/>
</dbReference>
<evidence type="ECO:0000313" key="3">
    <source>
        <dbReference type="EMBL" id="ADD68611.1"/>
    </source>
</evidence>
<dbReference type="PANTHER" id="PTHR44086:SF10">
    <property type="entry name" value="THIOSULFATE SULFURTRANSFERASE_RHODANESE-LIKE DOMAIN-CONTAINING PROTEIN 3"/>
    <property type="match status" value="1"/>
</dbReference>
<dbReference type="PROSITE" id="PS50206">
    <property type="entry name" value="RHODANESE_3"/>
    <property type="match status" value="1"/>
</dbReference>
<dbReference type="EMBL" id="CP001968">
    <property type="protein sequence ID" value="ADD68611.1"/>
    <property type="molecule type" value="Genomic_DNA"/>
</dbReference>
<dbReference type="InterPro" id="IPR001763">
    <property type="entry name" value="Rhodanese-like_dom"/>
</dbReference>
<dbReference type="Pfam" id="PF00581">
    <property type="entry name" value="Rhodanese"/>
    <property type="match status" value="1"/>
</dbReference>
<dbReference type="InParanoid" id="D4H0U8"/>
<evidence type="ECO:0000259" key="2">
    <source>
        <dbReference type="PROSITE" id="PS50206"/>
    </source>
</evidence>
<dbReference type="eggNOG" id="COG0607">
    <property type="taxonomic scope" value="Bacteria"/>
</dbReference>
<dbReference type="SMART" id="SM00450">
    <property type="entry name" value="RHOD"/>
    <property type="match status" value="1"/>
</dbReference>
<dbReference type="AlphaFoldDB" id="D4H0U8"/>
<feature type="signal peptide" evidence="1">
    <location>
        <begin position="1"/>
        <end position="23"/>
    </location>
</feature>
<dbReference type="PaxDb" id="522772-Dacet_1847"/>
<accession>D4H0U8</accession>
<dbReference type="SUPFAM" id="SSF52821">
    <property type="entry name" value="Rhodanese/Cell cycle control phosphatase"/>
    <property type="match status" value="1"/>
</dbReference>
<keyword evidence="4" id="KW-1185">Reference proteome</keyword>